<feature type="region of interest" description="Disordered" evidence="5">
    <location>
        <begin position="315"/>
        <end position="346"/>
    </location>
</feature>
<sequence>MDTNTSNWTRVTCLPLDPPALSTLTHPKRLVRVFVFGLTMTSQPPINTPTCRVAIVGSQRQRVAKVLSLLRDGDVSSSSTTAITHHVAPLSLLSQPPSPSSSSLQPPITLPKGIPSLVEIEYIPCVATFDSYQDESDATIRYLVKLEHHGENGMLVKGRSLAPFFDDAGVVSNDGDNGVDGCVENVFPGIAAVAVGCGIDEEGDVQKIASFMETLSSSYAQQLSKPHNAINDKDNTAQMNIVIQCIQPNPEYGTMKLENEAYRNLTEVEKQEAVAKRTIGPGKMAKFVEGVGKTVVGKRWEKELLELERLLNVSTGETGDDVGEEEGVEAEETPVQPSDTREHTPDPERVRYACKRCRTVLFGQDDLEDPPHTQSLHNFRKKGGGSGTSCANHFLSSPLPWMNELDGMEGKLHCHKCQTKVGHFSWTGAQCSCGTWVTPAIMIPLSKVDEMRPVSENVLVGSGAVFVHPSLVGLMGSLATD</sequence>
<dbReference type="EMBL" id="CM000642">
    <property type="protein sequence ID" value="EED92201.1"/>
    <property type="molecule type" value="Genomic_DNA"/>
</dbReference>
<evidence type="ECO:0000313" key="7">
    <source>
        <dbReference type="Proteomes" id="UP000001449"/>
    </source>
</evidence>
<feature type="compositionally biased region" description="Acidic residues" evidence="5">
    <location>
        <begin position="318"/>
        <end position="332"/>
    </location>
</feature>
<dbReference type="InParanoid" id="B8C3X8"/>
<evidence type="ECO:0000313" key="6">
    <source>
        <dbReference type="EMBL" id="EED92201.1"/>
    </source>
</evidence>
<keyword evidence="4" id="KW-0904">Protein phosphatase</keyword>
<evidence type="ECO:0000256" key="5">
    <source>
        <dbReference type="SAM" id="MobiDB-lite"/>
    </source>
</evidence>
<dbReference type="GeneID" id="7442300"/>
<organism evidence="6 7">
    <name type="scientific">Thalassiosira pseudonana</name>
    <name type="common">Marine diatom</name>
    <name type="synonym">Cyclotella nana</name>
    <dbReference type="NCBI Taxonomy" id="35128"/>
    <lineage>
        <taxon>Eukaryota</taxon>
        <taxon>Sar</taxon>
        <taxon>Stramenopiles</taxon>
        <taxon>Ochrophyta</taxon>
        <taxon>Bacillariophyta</taxon>
        <taxon>Coscinodiscophyceae</taxon>
        <taxon>Thalassiosirophycidae</taxon>
        <taxon>Thalassiosirales</taxon>
        <taxon>Thalassiosiraceae</taxon>
        <taxon>Thalassiosira</taxon>
    </lineage>
</organism>
<dbReference type="PANTHER" id="PTHR45848">
    <property type="entry name" value="DUAL SPECIFICITY PROTEIN PHOSPHATASE 12 FAMILY MEMBER"/>
    <property type="match status" value="1"/>
</dbReference>
<dbReference type="Proteomes" id="UP000001449">
    <property type="component" value="Chromosome 5"/>
</dbReference>
<evidence type="ECO:0000256" key="3">
    <source>
        <dbReference type="ARBA" id="ARBA00022801"/>
    </source>
</evidence>
<keyword evidence="3" id="KW-0378">Hydrolase</keyword>
<dbReference type="AlphaFoldDB" id="B8C3X8"/>
<keyword evidence="7" id="KW-1185">Reference proteome</keyword>
<dbReference type="EC" id="3.1.3.48" evidence="2"/>
<dbReference type="HOGENOM" id="CLU_568053_0_0_1"/>
<evidence type="ECO:0000256" key="1">
    <source>
        <dbReference type="ARBA" id="ARBA00008601"/>
    </source>
</evidence>
<gene>
    <name evidence="6" type="ORF">THAPSDRAFT_5799</name>
</gene>
<dbReference type="RefSeq" id="XP_002290449.1">
    <property type="nucleotide sequence ID" value="XM_002290413.1"/>
</dbReference>
<accession>B8C3X8</accession>
<dbReference type="PANTHER" id="PTHR45848:SF4">
    <property type="entry name" value="DUAL SPECIFICITY PROTEIN PHOSPHATASE 12"/>
    <property type="match status" value="1"/>
</dbReference>
<dbReference type="OMA" id="HNAINDK"/>
<dbReference type="STRING" id="35128.B8C3X8"/>
<dbReference type="KEGG" id="tps:THAPSDRAFT_5799"/>
<dbReference type="PaxDb" id="35128-Thaps5799"/>
<dbReference type="GO" id="GO:0008138">
    <property type="term" value="F:protein tyrosine/serine/threonine phosphatase activity"/>
    <property type="evidence" value="ECO:0000318"/>
    <property type="project" value="GO_Central"/>
</dbReference>
<evidence type="ECO:0000256" key="2">
    <source>
        <dbReference type="ARBA" id="ARBA00013064"/>
    </source>
</evidence>
<dbReference type="eggNOG" id="KOG1716">
    <property type="taxonomic scope" value="Eukaryota"/>
</dbReference>
<comment type="similarity">
    <text evidence="1">Belongs to the protein-tyrosine phosphatase family. Non-receptor class dual specificity subfamily.</text>
</comment>
<proteinExistence type="inferred from homology"/>
<dbReference type="GO" id="GO:0004725">
    <property type="term" value="F:protein tyrosine phosphatase activity"/>
    <property type="evidence" value="ECO:0007669"/>
    <property type="project" value="UniProtKB-EC"/>
</dbReference>
<protein>
    <recommendedName>
        <fullName evidence="2">protein-tyrosine-phosphatase</fullName>
        <ecNumber evidence="2">3.1.3.48</ecNumber>
    </recommendedName>
</protein>
<evidence type="ECO:0000256" key="4">
    <source>
        <dbReference type="ARBA" id="ARBA00022912"/>
    </source>
</evidence>
<reference evidence="6 7" key="2">
    <citation type="journal article" date="2008" name="Nature">
        <title>The Phaeodactylum genome reveals the evolutionary history of diatom genomes.</title>
        <authorList>
            <person name="Bowler C."/>
            <person name="Allen A.E."/>
            <person name="Badger J.H."/>
            <person name="Grimwood J."/>
            <person name="Jabbari K."/>
            <person name="Kuo A."/>
            <person name="Maheswari U."/>
            <person name="Martens C."/>
            <person name="Maumus F."/>
            <person name="Otillar R.P."/>
            <person name="Rayko E."/>
            <person name="Salamov A."/>
            <person name="Vandepoele K."/>
            <person name="Beszteri B."/>
            <person name="Gruber A."/>
            <person name="Heijde M."/>
            <person name="Katinka M."/>
            <person name="Mock T."/>
            <person name="Valentin K."/>
            <person name="Verret F."/>
            <person name="Berges J.A."/>
            <person name="Brownlee C."/>
            <person name="Cadoret J.P."/>
            <person name="Chiovitti A."/>
            <person name="Choi C.J."/>
            <person name="Coesel S."/>
            <person name="De Martino A."/>
            <person name="Detter J.C."/>
            <person name="Durkin C."/>
            <person name="Falciatore A."/>
            <person name="Fournet J."/>
            <person name="Haruta M."/>
            <person name="Huysman M.J."/>
            <person name="Jenkins B.D."/>
            <person name="Jiroutova K."/>
            <person name="Jorgensen R.E."/>
            <person name="Joubert Y."/>
            <person name="Kaplan A."/>
            <person name="Kroger N."/>
            <person name="Kroth P.G."/>
            <person name="La Roche J."/>
            <person name="Lindquist E."/>
            <person name="Lommer M."/>
            <person name="Martin-Jezequel V."/>
            <person name="Lopez P.J."/>
            <person name="Lucas S."/>
            <person name="Mangogna M."/>
            <person name="McGinnis K."/>
            <person name="Medlin L.K."/>
            <person name="Montsant A."/>
            <person name="Oudot-Le Secq M.P."/>
            <person name="Napoli C."/>
            <person name="Obornik M."/>
            <person name="Parker M.S."/>
            <person name="Petit J.L."/>
            <person name="Porcel B.M."/>
            <person name="Poulsen N."/>
            <person name="Robison M."/>
            <person name="Rychlewski L."/>
            <person name="Rynearson T.A."/>
            <person name="Schmutz J."/>
            <person name="Shapiro H."/>
            <person name="Siaut M."/>
            <person name="Stanley M."/>
            <person name="Sussman M.R."/>
            <person name="Taylor A.R."/>
            <person name="Vardi A."/>
            <person name="von Dassow P."/>
            <person name="Vyverman W."/>
            <person name="Willis A."/>
            <person name="Wyrwicz L.S."/>
            <person name="Rokhsar D.S."/>
            <person name="Weissenbach J."/>
            <person name="Armbrust E.V."/>
            <person name="Green B.R."/>
            <person name="Van de Peer Y."/>
            <person name="Grigoriev I.V."/>
        </authorList>
    </citation>
    <scope>NUCLEOTIDE SEQUENCE [LARGE SCALE GENOMIC DNA]</scope>
    <source>
        <strain evidence="6 7">CCMP1335</strain>
    </source>
</reference>
<reference evidence="6 7" key="1">
    <citation type="journal article" date="2004" name="Science">
        <title>The genome of the diatom Thalassiosira pseudonana: ecology, evolution, and metabolism.</title>
        <authorList>
            <person name="Armbrust E.V."/>
            <person name="Berges J.A."/>
            <person name="Bowler C."/>
            <person name="Green B.R."/>
            <person name="Martinez D."/>
            <person name="Putnam N.H."/>
            <person name="Zhou S."/>
            <person name="Allen A.E."/>
            <person name="Apt K.E."/>
            <person name="Bechner M."/>
            <person name="Brzezinski M.A."/>
            <person name="Chaal B.K."/>
            <person name="Chiovitti A."/>
            <person name="Davis A.K."/>
            <person name="Demarest M.S."/>
            <person name="Detter J.C."/>
            <person name="Glavina T."/>
            <person name="Goodstein D."/>
            <person name="Hadi M.Z."/>
            <person name="Hellsten U."/>
            <person name="Hildebrand M."/>
            <person name="Jenkins B.D."/>
            <person name="Jurka J."/>
            <person name="Kapitonov V.V."/>
            <person name="Kroger N."/>
            <person name="Lau W.W."/>
            <person name="Lane T.W."/>
            <person name="Larimer F.W."/>
            <person name="Lippmeier J.C."/>
            <person name="Lucas S."/>
            <person name="Medina M."/>
            <person name="Montsant A."/>
            <person name="Obornik M."/>
            <person name="Parker M.S."/>
            <person name="Palenik B."/>
            <person name="Pazour G.J."/>
            <person name="Richardson P.M."/>
            <person name="Rynearson T.A."/>
            <person name="Saito M.A."/>
            <person name="Schwartz D.C."/>
            <person name="Thamatrakoln K."/>
            <person name="Valentin K."/>
            <person name="Vardi A."/>
            <person name="Wilkerson F.P."/>
            <person name="Rokhsar D.S."/>
        </authorList>
    </citation>
    <scope>NUCLEOTIDE SEQUENCE [LARGE SCALE GENOMIC DNA]</scope>
    <source>
        <strain evidence="6 7">CCMP1335</strain>
    </source>
</reference>
<name>B8C3X8_THAPS</name>